<dbReference type="Gene3D" id="3.40.50.1820">
    <property type="entry name" value="alpha/beta hydrolase"/>
    <property type="match status" value="1"/>
</dbReference>
<keyword evidence="5" id="KW-0812">Transmembrane</keyword>
<feature type="domain" description="Carboxylesterase type B" evidence="6">
    <location>
        <begin position="536"/>
        <end position="1065"/>
    </location>
</feature>
<dbReference type="Pfam" id="PF00135">
    <property type="entry name" value="COesterase"/>
    <property type="match status" value="1"/>
</dbReference>
<reference evidence="7 8" key="1">
    <citation type="submission" date="2024-08" db="EMBL/GenBank/DDBJ databases">
        <authorList>
            <person name="Cucini C."/>
            <person name="Frati F."/>
        </authorList>
    </citation>
    <scope>NUCLEOTIDE SEQUENCE [LARGE SCALE GENOMIC DNA]</scope>
</reference>
<dbReference type="Proteomes" id="UP001642540">
    <property type="component" value="Unassembled WGS sequence"/>
</dbReference>
<keyword evidence="8" id="KW-1185">Reference proteome</keyword>
<feature type="compositionally biased region" description="Gly residues" evidence="4">
    <location>
        <begin position="1204"/>
        <end position="1215"/>
    </location>
</feature>
<evidence type="ECO:0000256" key="1">
    <source>
        <dbReference type="ARBA" id="ARBA00005964"/>
    </source>
</evidence>
<feature type="region of interest" description="Disordered" evidence="4">
    <location>
        <begin position="185"/>
        <end position="334"/>
    </location>
</feature>
<feature type="region of interest" description="Disordered" evidence="4">
    <location>
        <begin position="125"/>
        <end position="154"/>
    </location>
</feature>
<dbReference type="PANTHER" id="PTHR43903">
    <property type="entry name" value="NEUROLIGIN"/>
    <property type="match status" value="1"/>
</dbReference>
<feature type="compositionally biased region" description="Polar residues" evidence="4">
    <location>
        <begin position="349"/>
        <end position="363"/>
    </location>
</feature>
<evidence type="ECO:0000256" key="4">
    <source>
        <dbReference type="SAM" id="MobiDB-lite"/>
    </source>
</evidence>
<dbReference type="PROSITE" id="PS00941">
    <property type="entry name" value="CARBOXYLESTERASE_B_2"/>
    <property type="match status" value="1"/>
</dbReference>
<sequence>MKHKNNNMSVVKMLPTFSPGSRKHEKLCFRPKACDTCGSVQSRNVFPFRRKLKTYTRTLVSSPPFQFLILSLVFIVSNDVRYADAQVVDTGYGRTLSTSNPNSKYNQSSYYTNNQQARDLRDFPDQDVNWLSPNPFANQRSGSGYNRSTQTQYTIQQQSDYNRNRDQQFHQNPNLHLPGYVVEDLKPEHRGDTGDPSSPNYKPPPTGFGGDERFDGFGRNIPIGAGQPNSISNNNNERSIGVPNDWNQRQYSHNYTGPRSGSMNLGPGPNNAILGPQNSNPYPQYGPNLPPPSDNTQGRYPPSSDVSSRTNWNNIPGYPSVGPGSNFPGLSSDNFYPNGTRRDLYASNYYPNGTSRDPYNTGKNYNNYNPSYPGGAGGSSGSNPYYPGGTVNQQQPYNPRPYDSQQHTTWRTNAYPGASGSVGSGSYDSRYNNNNNNRGYPQGPNNYPGRVTFNPGDPYVNIWNEQWSTTTYRPTAAGVLGKWRPDLQGQQRPEDINTVPQPVYVTTNYGRIQGFKVKIYDGPWVPLPSRPGIVNVDKAKSVVSSFMGIPYARAPVNEGRFRPPRSHPGWQLHQAVEFGPACPQPARFFGFTQGIIQVDEDCLYLNVYSPDVGSGVEGSPFPVLFYIHDGDFIHGASNQFLPHQLVAWYKLVVVTVNFRLGALGFLSTADEYSPGNYGMLDLAMALKWVHENIRSFNGDPERITLVGLGSGAAAAGLLMVAPRTRAFVKNVVALEGAPTADWAAIIDRYRAQNTTQLYSFKMGCWQEYETTSWKMVQCLRSRSWQELANLELDPDVGTFPWAPVVDRTFKTPKDDFLHDWKEEDWRFLPDSPFNLLRHGDYPFVKYMTGYSRQSAADLLYNNKTLAPNYIVTRDWFDEQIHLWVKKYNYTLNPEGVYSAIRYAYTYYPDPFNVTHLREQYIDFLSDALYRSPVDQTIKLLLARGIPVHSYFLNYTLEGLRLPFWREVPRGLEYYLLSGAPFMDPEFYPERLRVERSAWTEGDRNMSNFFMTAVANMAHYGQPTPREVLGIYWESCLPSDIRYLALNGTNNSTMQRNYRQRELTFWTEYMPFVVGREVPTYPPTTEYWWEPNEPLQIAFWTVSGICLILVVFLVCFCLLWRTAKKQRDRIYDDLGLGSEPLGLGTIVGDEISEYAETVKTGDSMDSGVKLTAQHPDGGGGGSMGGRRGMQPFYTSQPTIHNNGNHGTGTSGPGPGSIRGDRFPTPIKRAIRDGRDTPQTQV</sequence>
<gene>
    <name evidence="7" type="ORF">ODALV1_LOCUS2834</name>
</gene>
<feature type="compositionally biased region" description="Polar residues" evidence="4">
    <location>
        <begin position="129"/>
        <end position="148"/>
    </location>
</feature>
<protein>
    <recommendedName>
        <fullName evidence="6">Carboxylesterase type B domain-containing protein</fullName>
    </recommendedName>
</protein>
<evidence type="ECO:0000313" key="8">
    <source>
        <dbReference type="Proteomes" id="UP001642540"/>
    </source>
</evidence>
<keyword evidence="5" id="KW-0472">Membrane</keyword>
<feature type="compositionally biased region" description="Polar residues" evidence="4">
    <location>
        <begin position="245"/>
        <end position="263"/>
    </location>
</feature>
<keyword evidence="2" id="KW-0732">Signal</keyword>
<evidence type="ECO:0000313" key="7">
    <source>
        <dbReference type="EMBL" id="CAL8074241.1"/>
    </source>
</evidence>
<feature type="compositionally biased region" description="Polar residues" evidence="4">
    <location>
        <begin position="294"/>
        <end position="314"/>
    </location>
</feature>
<feature type="transmembrane region" description="Helical" evidence="5">
    <location>
        <begin position="1096"/>
        <end position="1119"/>
    </location>
</feature>
<proteinExistence type="inferred from homology"/>
<feature type="compositionally biased region" description="Polar residues" evidence="4">
    <location>
        <begin position="390"/>
        <end position="412"/>
    </location>
</feature>
<dbReference type="InterPro" id="IPR019819">
    <property type="entry name" value="Carboxylesterase_B_CS"/>
</dbReference>
<accession>A0ABP1PR96</accession>
<dbReference type="InterPro" id="IPR002018">
    <property type="entry name" value="CarbesteraseB"/>
</dbReference>
<keyword evidence="5" id="KW-1133">Transmembrane helix</keyword>
<feature type="compositionally biased region" description="Low complexity" evidence="4">
    <location>
        <begin position="430"/>
        <end position="445"/>
    </location>
</feature>
<dbReference type="InterPro" id="IPR029058">
    <property type="entry name" value="AB_hydrolase_fold"/>
</dbReference>
<evidence type="ECO:0000259" key="6">
    <source>
        <dbReference type="Pfam" id="PF00135"/>
    </source>
</evidence>
<dbReference type="EMBL" id="CAXLJM020000007">
    <property type="protein sequence ID" value="CAL8074241.1"/>
    <property type="molecule type" value="Genomic_DNA"/>
</dbReference>
<keyword evidence="3" id="KW-0325">Glycoprotein</keyword>
<feature type="compositionally biased region" description="Low complexity" evidence="4">
    <location>
        <begin position="364"/>
        <end position="373"/>
    </location>
</feature>
<comment type="similarity">
    <text evidence="1">Belongs to the type-B carboxylesterase/lipase family.</text>
</comment>
<evidence type="ECO:0000256" key="2">
    <source>
        <dbReference type="ARBA" id="ARBA00022729"/>
    </source>
</evidence>
<dbReference type="InterPro" id="IPR051093">
    <property type="entry name" value="Neuroligin/BSAL"/>
</dbReference>
<name>A0ABP1PR96_9HEXA</name>
<feature type="region of interest" description="Disordered" evidence="4">
    <location>
        <begin position="1195"/>
        <end position="1240"/>
    </location>
</feature>
<organism evidence="7 8">
    <name type="scientific">Orchesella dallaii</name>
    <dbReference type="NCBI Taxonomy" id="48710"/>
    <lineage>
        <taxon>Eukaryota</taxon>
        <taxon>Metazoa</taxon>
        <taxon>Ecdysozoa</taxon>
        <taxon>Arthropoda</taxon>
        <taxon>Hexapoda</taxon>
        <taxon>Collembola</taxon>
        <taxon>Entomobryomorpha</taxon>
        <taxon>Entomobryoidea</taxon>
        <taxon>Orchesellidae</taxon>
        <taxon>Orchesellinae</taxon>
        <taxon>Orchesella</taxon>
    </lineage>
</organism>
<dbReference type="SUPFAM" id="SSF53474">
    <property type="entry name" value="alpha/beta-Hydrolases"/>
    <property type="match status" value="1"/>
</dbReference>
<evidence type="ECO:0000256" key="3">
    <source>
        <dbReference type="ARBA" id="ARBA00023180"/>
    </source>
</evidence>
<feature type="region of interest" description="Disordered" evidence="4">
    <location>
        <begin position="347"/>
        <end position="445"/>
    </location>
</feature>
<comment type="caution">
    <text evidence="7">The sequence shown here is derived from an EMBL/GenBank/DDBJ whole genome shotgun (WGS) entry which is preliminary data.</text>
</comment>
<evidence type="ECO:0000256" key="5">
    <source>
        <dbReference type="SAM" id="Phobius"/>
    </source>
</evidence>